<evidence type="ECO:0000313" key="4">
    <source>
        <dbReference type="Proteomes" id="UP000838763"/>
    </source>
</evidence>
<protein>
    <submittedName>
        <fullName evidence="3">Uncharacterized protein</fullName>
    </submittedName>
</protein>
<evidence type="ECO:0000256" key="1">
    <source>
        <dbReference type="SAM" id="MobiDB-lite"/>
    </source>
</evidence>
<organism evidence="3 4">
    <name type="scientific">Parascedosporium putredinis</name>
    <dbReference type="NCBI Taxonomy" id="1442378"/>
    <lineage>
        <taxon>Eukaryota</taxon>
        <taxon>Fungi</taxon>
        <taxon>Dikarya</taxon>
        <taxon>Ascomycota</taxon>
        <taxon>Pezizomycotina</taxon>
        <taxon>Sordariomycetes</taxon>
        <taxon>Hypocreomycetidae</taxon>
        <taxon>Microascales</taxon>
        <taxon>Microascaceae</taxon>
        <taxon>Parascedosporium</taxon>
    </lineage>
</organism>
<keyword evidence="4" id="KW-1185">Reference proteome</keyword>
<reference evidence="3" key="1">
    <citation type="submission" date="2022-11" db="EMBL/GenBank/DDBJ databases">
        <authorList>
            <person name="Scott C."/>
            <person name="Bruce N."/>
        </authorList>
    </citation>
    <scope>NUCLEOTIDE SEQUENCE</scope>
</reference>
<feature type="chain" id="PRO_5040420471" evidence="2">
    <location>
        <begin position="19"/>
        <end position="232"/>
    </location>
</feature>
<dbReference type="Proteomes" id="UP000838763">
    <property type="component" value="Unassembled WGS sequence"/>
</dbReference>
<accession>A0A9P1H6N0</accession>
<name>A0A9P1H6N0_9PEZI</name>
<dbReference type="AlphaFoldDB" id="A0A9P1H6N0"/>
<proteinExistence type="predicted"/>
<feature type="compositionally biased region" description="Pro residues" evidence="1">
    <location>
        <begin position="158"/>
        <end position="169"/>
    </location>
</feature>
<feature type="region of interest" description="Disordered" evidence="1">
    <location>
        <begin position="138"/>
        <end position="171"/>
    </location>
</feature>
<keyword evidence="2" id="KW-0732">Signal</keyword>
<evidence type="ECO:0000313" key="3">
    <source>
        <dbReference type="EMBL" id="CAI4217789.1"/>
    </source>
</evidence>
<dbReference type="EMBL" id="CALLCH030000017">
    <property type="protein sequence ID" value="CAI4217789.1"/>
    <property type="molecule type" value="Genomic_DNA"/>
</dbReference>
<comment type="caution">
    <text evidence="3">The sequence shown here is derived from an EMBL/GenBank/DDBJ whole genome shotgun (WGS) entry which is preliminary data.</text>
</comment>
<feature type="signal peptide" evidence="2">
    <location>
        <begin position="1"/>
        <end position="18"/>
    </location>
</feature>
<gene>
    <name evidence="3" type="ORF">PPNO1_LOCUS7391</name>
</gene>
<sequence>MPIPALLSLLLLVPFSAAGPRLARSGRPGLSPTPPTSTVNMLTFTVVATVAPTINSWPQVLQHICPAPAPVPQGLGPAVGAGLGHGSAGNGGLLEGYQASPAGARRIVYLDTFAAVAEPAHGRVAEWEEWQFLPTLVHPIPKPADQDDSDDGDKPHPGPHPPKPHPPPARMAMTETSLVLGHIHQSHTRRLARMAMTPFDFQIYSQYQDKESNQDKPQFYLSSTEHNFGITV</sequence>
<evidence type="ECO:0000256" key="2">
    <source>
        <dbReference type="SAM" id="SignalP"/>
    </source>
</evidence>